<gene>
    <name evidence="2" type="ORF">DDIC_09460</name>
</gene>
<evidence type="ECO:0000256" key="1">
    <source>
        <dbReference type="SAM" id="Phobius"/>
    </source>
</evidence>
<keyword evidence="1" id="KW-0812">Transmembrane</keyword>
<name>A0A4P7UI89_DESDE</name>
<keyword evidence="1" id="KW-0472">Membrane</keyword>
<keyword evidence="1" id="KW-1133">Transmembrane helix</keyword>
<evidence type="ECO:0000313" key="3">
    <source>
        <dbReference type="Proteomes" id="UP000297065"/>
    </source>
</evidence>
<dbReference type="Proteomes" id="UP000297065">
    <property type="component" value="Chromosome"/>
</dbReference>
<protein>
    <submittedName>
        <fullName evidence="2">Uncharacterized protein</fullName>
    </submittedName>
</protein>
<feature type="transmembrane region" description="Helical" evidence="1">
    <location>
        <begin position="6"/>
        <end position="27"/>
    </location>
</feature>
<sequence length="66" mass="6961">MDAREVAILLTMAVLIIGIGIFPKALLEYRHASVEHLVADTQQAFAAFSANQAGGPGGQGRRRSPA</sequence>
<organism evidence="2 3">
    <name type="scientific">Desulfovibrio desulfuricans</name>
    <dbReference type="NCBI Taxonomy" id="876"/>
    <lineage>
        <taxon>Bacteria</taxon>
        <taxon>Pseudomonadati</taxon>
        <taxon>Thermodesulfobacteriota</taxon>
        <taxon>Desulfovibrionia</taxon>
        <taxon>Desulfovibrionales</taxon>
        <taxon>Desulfovibrionaceae</taxon>
        <taxon>Desulfovibrio</taxon>
    </lineage>
</organism>
<reference evidence="2 3" key="1">
    <citation type="submission" date="2019-02" db="EMBL/GenBank/DDBJ databases">
        <title>Complete Genome Sequence of Desulfovibrio desulfuricans IC1, a Sulfonate Utilizing Anaerobe.</title>
        <authorList>
            <person name="Day L.A."/>
            <person name="De Leon K.B."/>
            <person name="Wall J.D."/>
        </authorList>
    </citation>
    <scope>NUCLEOTIDE SEQUENCE [LARGE SCALE GENOMIC DNA]</scope>
    <source>
        <strain evidence="2 3">IC1</strain>
    </source>
</reference>
<dbReference type="RefSeq" id="WP_136400207.1">
    <property type="nucleotide sequence ID" value="NZ_CP036295.1"/>
</dbReference>
<dbReference type="AlphaFoldDB" id="A0A4P7UI89"/>
<evidence type="ECO:0000313" key="2">
    <source>
        <dbReference type="EMBL" id="QCC86095.1"/>
    </source>
</evidence>
<proteinExistence type="predicted"/>
<accession>A0A4P7UI89</accession>
<dbReference type="EMBL" id="CP036295">
    <property type="protein sequence ID" value="QCC86095.1"/>
    <property type="molecule type" value="Genomic_DNA"/>
</dbReference>